<dbReference type="NCBIfam" id="TIGR00256">
    <property type="entry name" value="D-aminoacyl-tRNA deacylase"/>
    <property type="match status" value="1"/>
</dbReference>
<evidence type="ECO:0000256" key="2">
    <source>
        <dbReference type="HAMAP-Rule" id="MF_00518"/>
    </source>
</evidence>
<name>F6BGI6_THEXL</name>
<dbReference type="EMBL" id="CP002739">
    <property type="protein sequence ID" value="AEF17448.1"/>
    <property type="molecule type" value="Genomic_DNA"/>
</dbReference>
<comment type="domain">
    <text evidence="2">A Gly-cisPro motif from one monomer fits into the active site of the other monomer to allow specific chiral rejection of L-amino acids.</text>
</comment>
<dbReference type="GO" id="GO:0051500">
    <property type="term" value="F:D-tyrosyl-tRNA(Tyr) deacylase activity"/>
    <property type="evidence" value="ECO:0007669"/>
    <property type="project" value="TreeGrafter"/>
</dbReference>
<dbReference type="PANTHER" id="PTHR10472:SF5">
    <property type="entry name" value="D-AMINOACYL-TRNA DEACYLASE 1"/>
    <property type="match status" value="1"/>
</dbReference>
<dbReference type="GO" id="GO:0000049">
    <property type="term" value="F:tRNA binding"/>
    <property type="evidence" value="ECO:0007669"/>
    <property type="project" value="UniProtKB-UniRule"/>
</dbReference>
<dbReference type="KEGG" id="txy:Thexy_1415"/>
<dbReference type="GO" id="GO:0005737">
    <property type="term" value="C:cytoplasm"/>
    <property type="evidence" value="ECO:0007669"/>
    <property type="project" value="UniProtKB-SubCell"/>
</dbReference>
<dbReference type="InterPro" id="IPR023509">
    <property type="entry name" value="DTD-like_sf"/>
</dbReference>
<dbReference type="HOGENOM" id="CLU_076901_1_0_9"/>
<dbReference type="Proteomes" id="UP000007239">
    <property type="component" value="Chromosome"/>
</dbReference>
<dbReference type="PANTHER" id="PTHR10472">
    <property type="entry name" value="D-TYROSYL-TRNA TYR DEACYLASE"/>
    <property type="match status" value="1"/>
</dbReference>
<evidence type="ECO:0000313" key="3">
    <source>
        <dbReference type="EMBL" id="AEF17448.1"/>
    </source>
</evidence>
<gene>
    <name evidence="2" type="primary">dtd</name>
    <name evidence="3" type="ordered locus">Thexy_1415</name>
</gene>
<sequence>MRAVVQRVLQGNVTVEDNIVGEINKGLVVLVGVSNDDGLEDVEYISDKIANLRIFDDEEGRMNLSIVDVNGEILLVSQFTLLGDARKGRRPNYMNAAKSEKALYLFDTLCNKLKEKGLPVKTGKFGAMMRVSLINDGPVTILLDSKRIF</sequence>
<proteinExistence type="inferred from homology"/>
<dbReference type="RefSeq" id="WP_013788188.1">
    <property type="nucleotide sequence ID" value="NC_015555.1"/>
</dbReference>
<dbReference type="FunFam" id="3.50.80.10:FF:000001">
    <property type="entry name" value="D-aminoacyl-tRNA deacylase"/>
    <property type="match status" value="1"/>
</dbReference>
<evidence type="ECO:0000313" key="4">
    <source>
        <dbReference type="Proteomes" id="UP000007239"/>
    </source>
</evidence>
<comment type="function">
    <text evidence="2">An aminoacyl-tRNA editing enzyme that deacylates mischarged D-aminoacyl-tRNAs. Also deacylates mischarged glycyl-tRNA(Ala), protecting cells against glycine mischarging by AlaRS. Acts via tRNA-based rather than protein-based catalysis; rejects L-amino acids rather than detecting D-amino acids in the active site. By recycling D-aminoacyl-tRNA to D-amino acids and free tRNA molecules, this enzyme counteracts the toxicity associated with the formation of D-aminoacyl-tRNA entities in vivo and helps enforce protein L-homochirality.</text>
</comment>
<comment type="catalytic activity">
    <reaction evidence="2">
        <text>a D-aminoacyl-tRNA + H2O = a tRNA + a D-alpha-amino acid + H(+)</text>
        <dbReference type="Rhea" id="RHEA:13953"/>
        <dbReference type="Rhea" id="RHEA-COMP:10123"/>
        <dbReference type="Rhea" id="RHEA-COMP:10124"/>
        <dbReference type="ChEBI" id="CHEBI:15377"/>
        <dbReference type="ChEBI" id="CHEBI:15378"/>
        <dbReference type="ChEBI" id="CHEBI:59871"/>
        <dbReference type="ChEBI" id="CHEBI:78442"/>
        <dbReference type="ChEBI" id="CHEBI:79333"/>
        <dbReference type="EC" id="3.1.1.96"/>
    </reaction>
</comment>
<organism evidence="3 4">
    <name type="scientific">Thermoanaerobacterium xylanolyticum (strain ATCC 49914 / DSM 7097 / LX-11)</name>
    <dbReference type="NCBI Taxonomy" id="858215"/>
    <lineage>
        <taxon>Bacteria</taxon>
        <taxon>Bacillati</taxon>
        <taxon>Bacillota</taxon>
        <taxon>Clostridia</taxon>
        <taxon>Thermoanaerobacterales</taxon>
        <taxon>Thermoanaerobacteraceae</taxon>
        <taxon>Thermoanaerobacterium</taxon>
    </lineage>
</organism>
<keyword evidence="2" id="KW-0378">Hydrolase</keyword>
<keyword evidence="2" id="KW-0820">tRNA-binding</keyword>
<keyword evidence="2" id="KW-0694">RNA-binding</keyword>
<dbReference type="HAMAP" id="MF_00518">
    <property type="entry name" value="Deacylase_Dtd"/>
    <property type="match status" value="1"/>
</dbReference>
<dbReference type="SUPFAM" id="SSF69500">
    <property type="entry name" value="DTD-like"/>
    <property type="match status" value="1"/>
</dbReference>
<dbReference type="eggNOG" id="COG1490">
    <property type="taxonomic scope" value="Bacteria"/>
</dbReference>
<dbReference type="CDD" id="cd00563">
    <property type="entry name" value="Dtyr_deacylase"/>
    <property type="match status" value="1"/>
</dbReference>
<keyword evidence="4" id="KW-1185">Reference proteome</keyword>
<dbReference type="InterPro" id="IPR003732">
    <property type="entry name" value="Daa-tRNA_deacyls_DTD"/>
</dbReference>
<dbReference type="EC" id="3.1.1.-" evidence="2"/>
<dbReference type="GO" id="GO:0019478">
    <property type="term" value="P:D-amino acid catabolic process"/>
    <property type="evidence" value="ECO:0007669"/>
    <property type="project" value="UniProtKB-UniRule"/>
</dbReference>
<dbReference type="GO" id="GO:0106026">
    <property type="term" value="F:Gly-tRNA(Ala) deacylase activity"/>
    <property type="evidence" value="ECO:0007669"/>
    <property type="project" value="UniProtKB-UniRule"/>
</dbReference>
<dbReference type="Gene3D" id="3.50.80.10">
    <property type="entry name" value="D-tyrosyl-tRNA(Tyr) deacylase"/>
    <property type="match status" value="1"/>
</dbReference>
<comment type="subunit">
    <text evidence="2">Homodimer.</text>
</comment>
<evidence type="ECO:0000256" key="1">
    <source>
        <dbReference type="ARBA" id="ARBA00009673"/>
    </source>
</evidence>
<protein>
    <recommendedName>
        <fullName evidence="2">D-aminoacyl-tRNA deacylase</fullName>
        <shortName evidence="2">DTD</shortName>
        <ecNumber evidence="2">3.1.1.96</ecNumber>
    </recommendedName>
    <alternativeName>
        <fullName evidence="2">Gly-tRNA(Ala) deacylase</fullName>
        <ecNumber evidence="2">3.1.1.-</ecNumber>
    </alternativeName>
</protein>
<comment type="subcellular location">
    <subcellularLocation>
        <location evidence="2">Cytoplasm</location>
    </subcellularLocation>
</comment>
<comment type="similarity">
    <text evidence="1 2">Belongs to the DTD family.</text>
</comment>
<feature type="short sequence motif" description="Gly-cisPro motif, important for rejection of L-amino acids" evidence="2">
    <location>
        <begin position="137"/>
        <end position="138"/>
    </location>
</feature>
<comment type="catalytic activity">
    <reaction evidence="2">
        <text>glycyl-tRNA(Ala) + H2O = tRNA(Ala) + glycine + H(+)</text>
        <dbReference type="Rhea" id="RHEA:53744"/>
        <dbReference type="Rhea" id="RHEA-COMP:9657"/>
        <dbReference type="Rhea" id="RHEA-COMP:13640"/>
        <dbReference type="ChEBI" id="CHEBI:15377"/>
        <dbReference type="ChEBI" id="CHEBI:15378"/>
        <dbReference type="ChEBI" id="CHEBI:57305"/>
        <dbReference type="ChEBI" id="CHEBI:78442"/>
        <dbReference type="ChEBI" id="CHEBI:78522"/>
    </reaction>
</comment>
<dbReference type="Pfam" id="PF02580">
    <property type="entry name" value="Tyr_Deacylase"/>
    <property type="match status" value="1"/>
</dbReference>
<reference evidence="3" key="1">
    <citation type="submission" date="2011-05" db="EMBL/GenBank/DDBJ databases">
        <title>Complete sequence of Thermoanaerobacterium xylanolyticum LX-11.</title>
        <authorList>
            <consortium name="US DOE Joint Genome Institute"/>
            <person name="Lucas S."/>
            <person name="Han J."/>
            <person name="Lapidus A."/>
            <person name="Cheng J.-F."/>
            <person name="Goodwin L."/>
            <person name="Pitluck S."/>
            <person name="Peters L."/>
            <person name="Mikhailova N."/>
            <person name="Lu M."/>
            <person name="Han C."/>
            <person name="Tapia R."/>
            <person name="Land M."/>
            <person name="Hauser L."/>
            <person name="Kyrpides N."/>
            <person name="Ivanova N."/>
            <person name="Pagani I."/>
            <person name="Hemme C."/>
            <person name="Woyke T."/>
        </authorList>
    </citation>
    <scope>NUCLEOTIDE SEQUENCE</scope>
    <source>
        <strain evidence="3">LX-11</strain>
    </source>
</reference>
<dbReference type="STRING" id="858215.Thexy_1415"/>
<accession>F6BGI6</accession>
<dbReference type="EC" id="3.1.1.96" evidence="2"/>
<keyword evidence="2" id="KW-0963">Cytoplasm</keyword>
<dbReference type="AlphaFoldDB" id="F6BGI6"/>
<dbReference type="GO" id="GO:0043908">
    <property type="term" value="F:Ser(Gly)-tRNA(Ala) hydrolase activity"/>
    <property type="evidence" value="ECO:0007669"/>
    <property type="project" value="UniProtKB-UniRule"/>
</dbReference>